<dbReference type="Pfam" id="PF05207">
    <property type="entry name" value="Zn_ribbon_CSL"/>
    <property type="match status" value="1"/>
</dbReference>
<gene>
    <name evidence="7" type="ORF">B5V51_8043</name>
</gene>
<name>A0A2A4JYN0_HELVI</name>
<keyword evidence="3" id="KW-0862">Zinc</keyword>
<dbReference type="InterPro" id="IPR001623">
    <property type="entry name" value="DnaJ_domain"/>
</dbReference>
<organism evidence="7">
    <name type="scientific">Heliothis virescens</name>
    <name type="common">Tobacco budworm moth</name>
    <dbReference type="NCBI Taxonomy" id="7102"/>
    <lineage>
        <taxon>Eukaryota</taxon>
        <taxon>Metazoa</taxon>
        <taxon>Ecdysozoa</taxon>
        <taxon>Arthropoda</taxon>
        <taxon>Hexapoda</taxon>
        <taxon>Insecta</taxon>
        <taxon>Pterygota</taxon>
        <taxon>Neoptera</taxon>
        <taxon>Endopterygota</taxon>
        <taxon>Lepidoptera</taxon>
        <taxon>Glossata</taxon>
        <taxon>Ditrysia</taxon>
        <taxon>Noctuoidea</taxon>
        <taxon>Noctuidae</taxon>
        <taxon>Heliothinae</taxon>
        <taxon>Heliothis</taxon>
    </lineage>
</organism>
<dbReference type="Gene3D" id="1.10.287.110">
    <property type="entry name" value="DnaJ domain"/>
    <property type="match status" value="1"/>
</dbReference>
<dbReference type="InterPro" id="IPR007872">
    <property type="entry name" value="DPH_MB_dom"/>
</dbReference>
<evidence type="ECO:0000256" key="2">
    <source>
        <dbReference type="ARBA" id="ARBA00022723"/>
    </source>
</evidence>
<dbReference type="STRING" id="7102.A0A2A4JYN0"/>
<dbReference type="SUPFAM" id="SSF46565">
    <property type="entry name" value="Chaperone J-domain"/>
    <property type="match status" value="1"/>
</dbReference>
<dbReference type="CDD" id="cd06257">
    <property type="entry name" value="DnaJ"/>
    <property type="match status" value="1"/>
</dbReference>
<reference evidence="7" key="1">
    <citation type="submission" date="2017-09" db="EMBL/GenBank/DDBJ databases">
        <title>Contemporary evolution of a Lepidopteran species, Heliothis virescens, in response to modern agricultural practices.</title>
        <authorList>
            <person name="Fritz M.L."/>
            <person name="Deyonke A.M."/>
            <person name="Papanicolaou A."/>
            <person name="Micinski S."/>
            <person name="Westbrook J."/>
            <person name="Gould F."/>
        </authorList>
    </citation>
    <scope>NUCLEOTIDE SEQUENCE [LARGE SCALE GENOMIC DNA]</scope>
    <source>
        <strain evidence="7">HvINT-</strain>
        <tissue evidence="7">Whole body</tissue>
    </source>
</reference>
<evidence type="ECO:0000256" key="3">
    <source>
        <dbReference type="ARBA" id="ARBA00022833"/>
    </source>
</evidence>
<dbReference type="GO" id="GO:0008198">
    <property type="term" value="F:ferrous iron binding"/>
    <property type="evidence" value="ECO:0007669"/>
    <property type="project" value="TreeGrafter"/>
</dbReference>
<dbReference type="PROSITE" id="PS50076">
    <property type="entry name" value="DNAJ_2"/>
    <property type="match status" value="1"/>
</dbReference>
<comment type="similarity">
    <text evidence="1">Belongs to the DPH4 family.</text>
</comment>
<evidence type="ECO:0000259" key="6">
    <source>
        <dbReference type="PROSITE" id="PS51074"/>
    </source>
</evidence>
<evidence type="ECO:0008006" key="8">
    <source>
        <dbReference type="Google" id="ProtNLM"/>
    </source>
</evidence>
<evidence type="ECO:0000256" key="4">
    <source>
        <dbReference type="ARBA" id="ARBA00023004"/>
    </source>
</evidence>
<feature type="domain" description="J" evidence="5">
    <location>
        <begin position="9"/>
        <end position="72"/>
    </location>
</feature>
<feature type="domain" description="DPH-type MB" evidence="6">
    <location>
        <begin position="82"/>
        <end position="138"/>
    </location>
</feature>
<dbReference type="EMBL" id="NWSH01000351">
    <property type="protein sequence ID" value="PCG77125.1"/>
    <property type="molecule type" value="Genomic_DNA"/>
</dbReference>
<evidence type="ECO:0000313" key="7">
    <source>
        <dbReference type="EMBL" id="PCG77125.1"/>
    </source>
</evidence>
<proteinExistence type="inferred from homology"/>
<dbReference type="PANTHER" id="PTHR45255:SF1">
    <property type="entry name" value="DNAJ HOMOLOG SUBFAMILY C MEMBER 24"/>
    <property type="match status" value="1"/>
</dbReference>
<dbReference type="GO" id="GO:0001671">
    <property type="term" value="F:ATPase activator activity"/>
    <property type="evidence" value="ECO:0007669"/>
    <property type="project" value="TreeGrafter"/>
</dbReference>
<dbReference type="InterPro" id="IPR036869">
    <property type="entry name" value="J_dom_sf"/>
</dbReference>
<dbReference type="SUPFAM" id="SSF144217">
    <property type="entry name" value="CSL zinc finger"/>
    <property type="match status" value="1"/>
</dbReference>
<dbReference type="Pfam" id="PF00226">
    <property type="entry name" value="DnaJ"/>
    <property type="match status" value="1"/>
</dbReference>
<dbReference type="SMART" id="SM00271">
    <property type="entry name" value="DnaJ"/>
    <property type="match status" value="1"/>
</dbReference>
<dbReference type="InterPro" id="IPR036671">
    <property type="entry name" value="DPH_MB_sf"/>
</dbReference>
<comment type="caution">
    <text evidence="7">The sequence shown here is derived from an EMBL/GenBank/DDBJ whole genome shotgun (WGS) entry which is preliminary data.</text>
</comment>
<sequence length="139" mass="15886">MEEKETFVDYYKVLQCDRTVSSDDLKKNYKRLILSSHPDKADSQTDESFLLIQKAWSVLKDPLTRKQYDAMLSCHENSECLLYDTVCLSDMEFDSSEGEYTYPCRCGGTYVLSNEDSVPSKVIIGCDECSFSIQVNKPS</sequence>
<keyword evidence="2" id="KW-0479">Metal-binding</keyword>
<evidence type="ECO:0000259" key="5">
    <source>
        <dbReference type="PROSITE" id="PS50076"/>
    </source>
</evidence>
<protein>
    <recommendedName>
        <fullName evidence="8">J domain-containing protein</fullName>
    </recommendedName>
</protein>
<dbReference type="Gene3D" id="3.10.660.10">
    <property type="entry name" value="DPH Zinc finger"/>
    <property type="match status" value="1"/>
</dbReference>
<dbReference type="PROSITE" id="PS51074">
    <property type="entry name" value="DPH_MB"/>
    <property type="match status" value="1"/>
</dbReference>
<dbReference type="PANTHER" id="PTHR45255">
    <property type="entry name" value="DNAJ HOMOLOG SUBFAMILY C MEMBER 24"/>
    <property type="match status" value="1"/>
</dbReference>
<keyword evidence="4" id="KW-0408">Iron</keyword>
<accession>A0A2A4JYN0</accession>
<dbReference type="AlphaFoldDB" id="A0A2A4JYN0"/>
<evidence type="ECO:0000256" key="1">
    <source>
        <dbReference type="ARBA" id="ARBA00006169"/>
    </source>
</evidence>